<keyword evidence="5" id="KW-0227">DNA damage</keyword>
<keyword evidence="19" id="KW-1185">Reference proteome</keyword>
<accession>A0ABW8DB13</accession>
<dbReference type="EMBL" id="JBGORX010000004">
    <property type="protein sequence ID" value="MFJ1269176.1"/>
    <property type="molecule type" value="Genomic_DNA"/>
</dbReference>
<comment type="cofactor">
    <cofactor evidence="1">
        <name>[4Fe-4S] cluster</name>
        <dbReference type="ChEBI" id="CHEBI:49883"/>
    </cofactor>
</comment>
<dbReference type="Gene3D" id="3.90.320.10">
    <property type="match status" value="1"/>
</dbReference>
<dbReference type="RefSeq" id="WP_400187999.1">
    <property type="nucleotide sequence ID" value="NZ_JBGORX010000004.1"/>
</dbReference>
<comment type="catalytic activity">
    <reaction evidence="16">
        <text>ATP + H2O = ADP + phosphate + H(+)</text>
        <dbReference type="Rhea" id="RHEA:13065"/>
        <dbReference type="ChEBI" id="CHEBI:15377"/>
        <dbReference type="ChEBI" id="CHEBI:15378"/>
        <dbReference type="ChEBI" id="CHEBI:30616"/>
        <dbReference type="ChEBI" id="CHEBI:43474"/>
        <dbReference type="ChEBI" id="CHEBI:456216"/>
        <dbReference type="EC" id="5.6.2.3"/>
    </reaction>
</comment>
<dbReference type="PANTHER" id="PTHR11472">
    <property type="entry name" value="DNA REPAIR DEAD HELICASE RAD3/XP-D SUBFAMILY MEMBER"/>
    <property type="match status" value="1"/>
</dbReference>
<evidence type="ECO:0000256" key="1">
    <source>
        <dbReference type="ARBA" id="ARBA00001966"/>
    </source>
</evidence>
<evidence type="ECO:0000256" key="16">
    <source>
        <dbReference type="ARBA" id="ARBA00048954"/>
    </source>
</evidence>
<evidence type="ECO:0000256" key="13">
    <source>
        <dbReference type="ARBA" id="ARBA00023235"/>
    </source>
</evidence>
<dbReference type="PROSITE" id="PS51193">
    <property type="entry name" value="HELICASE_ATP_BIND_2"/>
    <property type="match status" value="1"/>
</dbReference>
<dbReference type="InterPro" id="IPR011545">
    <property type="entry name" value="DEAD/DEAH_box_helicase_dom"/>
</dbReference>
<keyword evidence="11" id="KW-0238">DNA-binding</keyword>
<dbReference type="Pfam" id="PF00270">
    <property type="entry name" value="DEAD"/>
    <property type="match status" value="1"/>
</dbReference>
<comment type="similarity">
    <text evidence="14">Belongs to the helicase family. DinG subfamily.</text>
</comment>
<name>A0ABW8DB13_9GAMM</name>
<feature type="domain" description="Helicase ATP-binding" evidence="17">
    <location>
        <begin position="185"/>
        <end position="431"/>
    </location>
</feature>
<keyword evidence="8" id="KW-0067">ATP-binding</keyword>
<organism evidence="18 19">
    <name type="scientific">Legionella lytica</name>
    <dbReference type="NCBI Taxonomy" id="96232"/>
    <lineage>
        <taxon>Bacteria</taxon>
        <taxon>Pseudomonadati</taxon>
        <taxon>Pseudomonadota</taxon>
        <taxon>Gammaproteobacteria</taxon>
        <taxon>Legionellales</taxon>
        <taxon>Legionellaceae</taxon>
        <taxon>Legionella</taxon>
    </lineage>
</organism>
<dbReference type="InterPro" id="IPR014001">
    <property type="entry name" value="Helicase_ATP-bd"/>
</dbReference>
<evidence type="ECO:0000256" key="14">
    <source>
        <dbReference type="ARBA" id="ARBA00038058"/>
    </source>
</evidence>
<dbReference type="InterPro" id="IPR011604">
    <property type="entry name" value="PDDEXK-like_dom_sf"/>
</dbReference>
<dbReference type="InterPro" id="IPR014013">
    <property type="entry name" value="Helic_SF1/SF2_ATP-bd_DinG/Rad3"/>
</dbReference>
<evidence type="ECO:0000256" key="6">
    <source>
        <dbReference type="ARBA" id="ARBA00022801"/>
    </source>
</evidence>
<evidence type="ECO:0000256" key="5">
    <source>
        <dbReference type="ARBA" id="ARBA00022763"/>
    </source>
</evidence>
<evidence type="ECO:0000256" key="9">
    <source>
        <dbReference type="ARBA" id="ARBA00023004"/>
    </source>
</evidence>
<evidence type="ECO:0000256" key="2">
    <source>
        <dbReference type="ARBA" id="ARBA00022485"/>
    </source>
</evidence>
<keyword evidence="2" id="KW-0004">4Fe-4S</keyword>
<keyword evidence="12" id="KW-0234">DNA repair</keyword>
<keyword evidence="4" id="KW-0547">Nucleotide-binding</keyword>
<evidence type="ECO:0000256" key="8">
    <source>
        <dbReference type="ARBA" id="ARBA00022840"/>
    </source>
</evidence>
<dbReference type="Pfam" id="PF13307">
    <property type="entry name" value="Helicase_C_2"/>
    <property type="match status" value="1"/>
</dbReference>
<keyword evidence="13" id="KW-0413">Isomerase</keyword>
<evidence type="ECO:0000313" key="19">
    <source>
        <dbReference type="Proteomes" id="UP001615550"/>
    </source>
</evidence>
<sequence length="813" mass="94238">MKTFNLSVTELALPSPREGSIDTYSGFNLTSKLAIKAHQSLQYKQLKLHDNYTPEVNVVHQLSYKQYFFNLSGRMDGIYQEDPLRIEEIKTAFDPQKLIEVLADNYYTHPYWLQLQIYGYIHWLKTKTIPKLNLLIVSLRNKKTYPLVLEFNQEAFEEWLTRRLDELVVEIKESKKRITRRKQQSSLLSFPFTQPRPHQKELMESVKSSMKNQRPMLIQAPTGLGKSMAILYPSLKESLSRGQKTLYLTPKNSQHHVALNAVHLLQEKGSACSSLMLTAKKKLCMKNEPICTSKQCEFAENHYTKCSNNNVLKKLQKNQNLDAAVFRELATTYQVCPYELQMQSIAFSDVVIGDYNYVFSSTNTPGQVVSVKLGEQEKPNLVIDEVHNLPSRGMDYFSPVLEVAFFERYLDALDRYPHPFQKKLTIMIHQCITIIDECALPNVDKPHLTKAPEEVFKKQEEKLNQLLTDYLESDLTIESDDPILKLFNYWSDFTAALEFVNQGGDEFFISFHPKHHALKINCCDASSFLKEHYTYFQQVIGFSATLKPFDYYSQLIGLNTACLYTEEFSSPFSPNNRKLLVIPQVSTKYRDRKSNSHKIIEVIVRLSALKPGNYFVFFPSFEFLEQIYAQMPSTSLFTLIRQERRMEAPETKSLLMRLHQKNKNHLFFAVQGGMFAEGIDYVGELAIGAFIIGPPLPSFDWEREQMKRYYDTYYKQGQEYAYTYPAMAKAIQSAGRVIRSETDRGLIVLMDNRFLHTPYSQCMPKDWFSEKPQELISTSIIKDVQSFWNQVYPNNHLELQIKETQSAVLSAND</sequence>
<evidence type="ECO:0000256" key="11">
    <source>
        <dbReference type="ARBA" id="ARBA00023125"/>
    </source>
</evidence>
<proteinExistence type="inferred from homology"/>
<keyword evidence="3" id="KW-0479">Metal-binding</keyword>
<dbReference type="InterPro" id="IPR010614">
    <property type="entry name" value="RAD3-like_helicase_DEAD"/>
</dbReference>
<dbReference type="InterPro" id="IPR045028">
    <property type="entry name" value="DinG/Rad3-like"/>
</dbReference>
<dbReference type="InterPro" id="IPR006555">
    <property type="entry name" value="ATP-dep_Helicase_C"/>
</dbReference>
<evidence type="ECO:0000256" key="10">
    <source>
        <dbReference type="ARBA" id="ARBA00023014"/>
    </source>
</evidence>
<dbReference type="SMART" id="SM00487">
    <property type="entry name" value="DEXDc"/>
    <property type="match status" value="1"/>
</dbReference>
<dbReference type="Pfam" id="PF06733">
    <property type="entry name" value="DEAD_2"/>
    <property type="match status" value="1"/>
</dbReference>
<dbReference type="SUPFAM" id="SSF52540">
    <property type="entry name" value="P-loop containing nucleoside triphosphate hydrolases"/>
    <property type="match status" value="2"/>
</dbReference>
<comment type="caution">
    <text evidence="18">The sequence shown here is derived from an EMBL/GenBank/DDBJ whole genome shotgun (WGS) entry which is preliminary data.</text>
</comment>
<dbReference type="InterPro" id="IPR006554">
    <property type="entry name" value="Helicase-like_DEXD_c2"/>
</dbReference>
<keyword evidence="9" id="KW-0408">Iron</keyword>
<keyword evidence="10" id="KW-0411">Iron-sulfur</keyword>
<evidence type="ECO:0000256" key="4">
    <source>
        <dbReference type="ARBA" id="ARBA00022741"/>
    </source>
</evidence>
<dbReference type="Gene3D" id="1.10.30.20">
    <property type="entry name" value="Bacterial XPD DNA helicase, FeS cluster domain"/>
    <property type="match status" value="1"/>
</dbReference>
<evidence type="ECO:0000256" key="3">
    <source>
        <dbReference type="ARBA" id="ARBA00022723"/>
    </source>
</evidence>
<evidence type="ECO:0000256" key="7">
    <source>
        <dbReference type="ARBA" id="ARBA00022806"/>
    </source>
</evidence>
<dbReference type="SMART" id="SM00488">
    <property type="entry name" value="DEXDc2"/>
    <property type="match status" value="1"/>
</dbReference>
<keyword evidence="7 18" id="KW-0347">Helicase</keyword>
<dbReference type="SMART" id="SM00491">
    <property type="entry name" value="HELICc2"/>
    <property type="match status" value="1"/>
</dbReference>
<dbReference type="EC" id="5.6.2.3" evidence="15"/>
<dbReference type="Gene3D" id="1.10.275.40">
    <property type="match status" value="1"/>
</dbReference>
<evidence type="ECO:0000313" key="18">
    <source>
        <dbReference type="EMBL" id="MFJ1269176.1"/>
    </source>
</evidence>
<dbReference type="GO" id="GO:0004386">
    <property type="term" value="F:helicase activity"/>
    <property type="evidence" value="ECO:0007669"/>
    <property type="project" value="UniProtKB-KW"/>
</dbReference>
<evidence type="ECO:0000259" key="17">
    <source>
        <dbReference type="PROSITE" id="PS51193"/>
    </source>
</evidence>
<dbReference type="Gene3D" id="3.40.50.300">
    <property type="entry name" value="P-loop containing nucleotide triphosphate hydrolases"/>
    <property type="match status" value="2"/>
</dbReference>
<gene>
    <name evidence="18" type="ORF">ACD661_11470</name>
</gene>
<dbReference type="InterPro" id="IPR042493">
    <property type="entry name" value="XPD_DNA_FeS"/>
</dbReference>
<keyword evidence="6" id="KW-0378">Hydrolase</keyword>
<dbReference type="InterPro" id="IPR027417">
    <property type="entry name" value="P-loop_NTPase"/>
</dbReference>
<dbReference type="PANTHER" id="PTHR11472:SF34">
    <property type="entry name" value="REGULATOR OF TELOMERE ELONGATION HELICASE 1"/>
    <property type="match status" value="1"/>
</dbReference>
<evidence type="ECO:0000256" key="12">
    <source>
        <dbReference type="ARBA" id="ARBA00023204"/>
    </source>
</evidence>
<dbReference type="Proteomes" id="UP001615550">
    <property type="component" value="Unassembled WGS sequence"/>
</dbReference>
<reference evidence="18 19" key="1">
    <citation type="submission" date="2024-08" db="EMBL/GenBank/DDBJ databases">
        <title>Draft Genome Sequence of Legionella lytica strain DSB2004, Isolated From a Fire Sprinkler System.</title>
        <authorList>
            <person name="Everhart A.D."/>
            <person name="Kidane D.T."/>
            <person name="Farone A.L."/>
            <person name="Farone M.B."/>
        </authorList>
    </citation>
    <scope>NUCLEOTIDE SEQUENCE [LARGE SCALE GENOMIC DNA]</scope>
    <source>
        <strain evidence="18 19">DSB2004</strain>
    </source>
</reference>
<evidence type="ECO:0000256" key="15">
    <source>
        <dbReference type="ARBA" id="ARBA00044969"/>
    </source>
</evidence>
<protein>
    <recommendedName>
        <fullName evidence="15">DNA 5'-3' helicase</fullName>
        <ecNumber evidence="15">5.6.2.3</ecNumber>
    </recommendedName>
</protein>